<feature type="region of interest" description="Disordered" evidence="1">
    <location>
        <begin position="206"/>
        <end position="257"/>
    </location>
</feature>
<evidence type="ECO:0000313" key="3">
    <source>
        <dbReference type="Proteomes" id="UP000224854"/>
    </source>
</evidence>
<evidence type="ECO:0000256" key="1">
    <source>
        <dbReference type="SAM" id="MobiDB-lite"/>
    </source>
</evidence>
<feature type="region of interest" description="Disordered" evidence="1">
    <location>
        <begin position="159"/>
        <end position="179"/>
    </location>
</feature>
<reference evidence="2 3" key="1">
    <citation type="submission" date="2017-06" db="EMBL/GenBank/DDBJ databases">
        <title>Ant-infecting Ophiocordyceps genomes reveal a high diversity of potential behavioral manipulation genes and a possible major role for enterotoxins.</title>
        <authorList>
            <person name="De Bekker C."/>
            <person name="Evans H.C."/>
            <person name="Brachmann A."/>
            <person name="Hughes D.P."/>
        </authorList>
    </citation>
    <scope>NUCLEOTIDE SEQUENCE [LARGE SCALE GENOMIC DNA]</scope>
    <source>
        <strain evidence="2 3">1348a</strain>
    </source>
</reference>
<protein>
    <submittedName>
        <fullName evidence="2">Uncharacterized protein</fullName>
    </submittedName>
</protein>
<proteinExistence type="predicted"/>
<dbReference type="AlphaFoldDB" id="A0A2C5Z1V7"/>
<feature type="region of interest" description="Disordered" evidence="1">
    <location>
        <begin position="305"/>
        <end position="372"/>
    </location>
</feature>
<feature type="compositionally biased region" description="Acidic residues" evidence="1">
    <location>
        <begin position="18"/>
        <end position="29"/>
    </location>
</feature>
<sequence length="688" mass="76984">MAFLPSQPSQVPDWADLAAEENDDVDEPPEIMLQKPSPHRFQRTTIRQPSAQSSLTRAIQGQSDDEGHQHQDLSMVISQRRRSMNSNVSIASTADLTSDTGLTSPCRTNTPSPPLPELLALHLNSETASTKPELPNNLGEAPTVLPKKRCIQFACAAKPQPRAAPSTANPPKIPSQEAPRRTCLKFACLTRQQPTEDVLEKPIAQRADEGQGPTTPPKSAGFLPIGNSTPRPPQTTRRLSTRSSPGRPKFLRASSKDLSDAASQFHEFASDVAVEEDWIRRGNDSIKDRLTINDTLTMENKIRRLGAEVEEEAALEEEEDAANDEDDDDDDLEADEDVNEEDDSDGYHTDEETGFAESDDDEDEDENMMLWTPRHTAVTCQESNMVPARKCSVDEPLSDSSVATNAATRIAKTKRVKPQREAVDLPDSTDFVCGTLDEDRPLEEAYLTSLAARRNGKLRLIPQDIDPSFPASDPENDDEEDVYNPVAHDSDSDIWAPGKMEDLHHGEDRSRRRRRRDHVSPRKYRSPAPTRHHSPPPKSRMRSPKPLFARQSPQRAPCPAPAALTTPKGSPRRGAQICFRLAGHPKTTHTKSLPRPAALFPQMRKERTMKHFQHDKEVHIRGAIDIVKGLERKRQRRREKCYQKYCERARRGQLPERKPQPGRGAERMKELGLIMAGKKDQGNYVLSV</sequence>
<dbReference type="OrthoDB" id="2011769at2759"/>
<accession>A0A2C5Z1V7</accession>
<feature type="compositionally biased region" description="Basic residues" evidence="1">
    <location>
        <begin position="511"/>
        <end position="543"/>
    </location>
</feature>
<feature type="compositionally biased region" description="Polar residues" evidence="1">
    <location>
        <begin position="43"/>
        <end position="62"/>
    </location>
</feature>
<feature type="region of interest" description="Disordered" evidence="1">
    <location>
        <begin position="454"/>
        <end position="573"/>
    </location>
</feature>
<feature type="compositionally biased region" description="Acidic residues" evidence="1">
    <location>
        <begin position="352"/>
        <end position="367"/>
    </location>
</feature>
<feature type="compositionally biased region" description="Basic and acidic residues" evidence="1">
    <location>
        <begin position="499"/>
        <end position="510"/>
    </location>
</feature>
<dbReference type="Proteomes" id="UP000224854">
    <property type="component" value="Unassembled WGS sequence"/>
</dbReference>
<dbReference type="InterPro" id="IPR018853">
    <property type="entry name" value="DUF2457"/>
</dbReference>
<gene>
    <name evidence="2" type="ORF">CDD82_5172</name>
</gene>
<keyword evidence="3" id="KW-1185">Reference proteome</keyword>
<feature type="compositionally biased region" description="Polar residues" evidence="1">
    <location>
        <begin position="226"/>
        <end position="244"/>
    </location>
</feature>
<evidence type="ECO:0000313" key="2">
    <source>
        <dbReference type="EMBL" id="PHH73986.1"/>
    </source>
</evidence>
<dbReference type="Pfam" id="PF10446">
    <property type="entry name" value="DUF2457"/>
    <property type="match status" value="1"/>
</dbReference>
<feature type="compositionally biased region" description="Polar residues" evidence="1">
    <location>
        <begin position="1"/>
        <end position="10"/>
    </location>
</feature>
<name>A0A2C5Z1V7_9HYPO</name>
<organism evidence="2 3">
    <name type="scientific">Ophiocordyceps australis</name>
    <dbReference type="NCBI Taxonomy" id="1399860"/>
    <lineage>
        <taxon>Eukaryota</taxon>
        <taxon>Fungi</taxon>
        <taxon>Dikarya</taxon>
        <taxon>Ascomycota</taxon>
        <taxon>Pezizomycotina</taxon>
        <taxon>Sordariomycetes</taxon>
        <taxon>Hypocreomycetidae</taxon>
        <taxon>Hypocreales</taxon>
        <taxon>Ophiocordycipitaceae</taxon>
        <taxon>Ophiocordyceps</taxon>
    </lineage>
</organism>
<feature type="compositionally biased region" description="Acidic residues" evidence="1">
    <location>
        <begin position="308"/>
        <end position="344"/>
    </location>
</feature>
<dbReference type="EMBL" id="NJEU01000463">
    <property type="protein sequence ID" value="PHH73986.1"/>
    <property type="molecule type" value="Genomic_DNA"/>
</dbReference>
<feature type="region of interest" description="Disordered" evidence="1">
    <location>
        <begin position="1"/>
        <end position="70"/>
    </location>
</feature>
<comment type="caution">
    <text evidence="2">The sequence shown here is derived from an EMBL/GenBank/DDBJ whole genome shotgun (WGS) entry which is preliminary data.</text>
</comment>